<accession>A0AAW8GF77</accession>
<dbReference type="PANTHER" id="PTHR35810:SF1">
    <property type="entry name" value="CYTOPLASMIC PROTEIN"/>
    <property type="match status" value="1"/>
</dbReference>
<dbReference type="AlphaFoldDB" id="A0AAW8GF77"/>
<evidence type="ECO:0000313" key="3">
    <source>
        <dbReference type="Proteomes" id="UP001234354"/>
    </source>
</evidence>
<protein>
    <recommendedName>
        <fullName evidence="4">Hydroxyacid dehydrogenase</fullName>
    </recommendedName>
</protein>
<evidence type="ECO:0000256" key="1">
    <source>
        <dbReference type="SAM" id="MobiDB-lite"/>
    </source>
</evidence>
<sequence>MNQEDQDAPHSELVLYRTEDAQTRIQVRLEGEDVWLTQAQLAELYQVSVKTISEHLQNIYLEGELESERTIRKFRIVQMEGARQVRRPVDHYQLAAILAVGYRVRSARGTQFRQWATERLSSYLVKGFALDSERLKRGPDDGYFEELLEKIRDIRSSEKMFWRKVLDIYATSVDYDARAEASQRFFATVQNKMHWAAHGHTAAELILARANGDKPQAGMTNWVGSAPRGTDAVVAKSYLQADELEALNRIVTAYLEFAELQALNRKPMTMADWIAKLDDFLRLSDRAVLTHAGSVSSEQSLEHGKAQFARFKRHQLNQPSPVERDFDAATRDLKQIEQARKQPVRGTKPGPGRKKR</sequence>
<dbReference type="Proteomes" id="UP001234354">
    <property type="component" value="Unassembled WGS sequence"/>
</dbReference>
<dbReference type="PIRSF" id="PIRSF015268">
    <property type="entry name" value="Virulence_RhuM"/>
    <property type="match status" value="1"/>
</dbReference>
<dbReference type="EMBL" id="JAUTBB010000001">
    <property type="protein sequence ID" value="MDQ1120815.1"/>
    <property type="molecule type" value="Genomic_DNA"/>
</dbReference>
<feature type="compositionally biased region" description="Basic and acidic residues" evidence="1">
    <location>
        <begin position="322"/>
        <end position="340"/>
    </location>
</feature>
<proteinExistence type="predicted"/>
<evidence type="ECO:0008006" key="4">
    <source>
        <dbReference type="Google" id="ProtNLM"/>
    </source>
</evidence>
<comment type="caution">
    <text evidence="2">The sequence shown here is derived from an EMBL/GenBank/DDBJ whole genome shotgun (WGS) entry which is preliminary data.</text>
</comment>
<dbReference type="InterPro" id="IPR011204">
    <property type="entry name" value="Virulence_RhuM-like"/>
</dbReference>
<reference evidence="2" key="1">
    <citation type="submission" date="2023-07" db="EMBL/GenBank/DDBJ databases">
        <title>Functional and genomic diversity of the sorghum phyllosphere microbiome.</title>
        <authorList>
            <person name="Shade A."/>
        </authorList>
    </citation>
    <scope>NUCLEOTIDE SEQUENCE</scope>
    <source>
        <strain evidence="2">SORGH_AS_0908</strain>
    </source>
</reference>
<dbReference type="PANTHER" id="PTHR35810">
    <property type="entry name" value="CYTOPLASMIC PROTEIN-RELATED"/>
    <property type="match status" value="1"/>
</dbReference>
<organism evidence="2 3">
    <name type="scientific">Pseudoxanthomonas winnipegensis</name>
    <dbReference type="NCBI Taxonomy" id="2480810"/>
    <lineage>
        <taxon>Bacteria</taxon>
        <taxon>Pseudomonadati</taxon>
        <taxon>Pseudomonadota</taxon>
        <taxon>Gammaproteobacteria</taxon>
        <taxon>Lysobacterales</taxon>
        <taxon>Lysobacteraceae</taxon>
        <taxon>Pseudoxanthomonas</taxon>
    </lineage>
</organism>
<evidence type="ECO:0000313" key="2">
    <source>
        <dbReference type="EMBL" id="MDQ1120815.1"/>
    </source>
</evidence>
<dbReference type="Pfam" id="PF13310">
    <property type="entry name" value="Virulence_RhuM"/>
    <property type="match status" value="1"/>
</dbReference>
<feature type="region of interest" description="Disordered" evidence="1">
    <location>
        <begin position="311"/>
        <end position="356"/>
    </location>
</feature>
<name>A0AAW8GF77_9GAMM</name>
<gene>
    <name evidence="2" type="ORF">QE383_003123</name>
</gene>
<dbReference type="RefSeq" id="WP_306994454.1">
    <property type="nucleotide sequence ID" value="NZ_JAUTBB010000001.1"/>
</dbReference>